<dbReference type="OrthoDB" id="3140657at2759"/>
<evidence type="ECO:0000259" key="1">
    <source>
        <dbReference type="Pfam" id="PF12937"/>
    </source>
</evidence>
<sequence length="488" mass="56158">MSDCLPVELMDIILGHLHPEQWLVSWPNTARNKLNLAACSLVSRRWNAVTRRHLFEDVVYSFRRVPADDEASHEALTCEHDVYRRFSMGSVCEARYKTLRLFCQFLRSDEVARTSIRRLRLRVLPSARRISSFGSTPRLDLCFDEQDRVESAELVALFGLLPNLRVLHLSDIIPSTPSCASWKTIRLRQLSIDFSSPFYQLRDRNQYTTYSEYAVVQLLTFFGEVEDLQIARVGFDHSSSYPILRSTQSSPLRVRSLTLCMTQSYRGCLLDSLTSSVTLPDLRRLVLKPHDLSAREVHLLQNALSPFSGNLLELKYDLSRTNFFHATVPVLDISRCNKLHQLNIGFRLDPHTRYTNIDTLRNIASFLSEARISQTMNPQLRAITFEITFVFTLEENSNWQLCCHEGMNAFDCAVSELASRYPILKLRFEYKTIGRFMSQSPADTIANMMSITSQRVKLHIQAYGNSEHVHGNITRNSQPYEIGVDEFL</sequence>
<dbReference type="HOGENOM" id="CLU_588064_0_0_1"/>
<dbReference type="Proteomes" id="UP000053257">
    <property type="component" value="Unassembled WGS sequence"/>
</dbReference>
<dbReference type="EMBL" id="KN840448">
    <property type="protein sequence ID" value="KIP11114.1"/>
    <property type="molecule type" value="Genomic_DNA"/>
</dbReference>
<proteinExistence type="predicted"/>
<accession>A0A0C3P055</accession>
<organism evidence="2 3">
    <name type="scientific">Phlebiopsis gigantea (strain 11061_1 CR5-6)</name>
    <name type="common">White-rot fungus</name>
    <name type="synonym">Peniophora gigantea</name>
    <dbReference type="NCBI Taxonomy" id="745531"/>
    <lineage>
        <taxon>Eukaryota</taxon>
        <taxon>Fungi</taxon>
        <taxon>Dikarya</taxon>
        <taxon>Basidiomycota</taxon>
        <taxon>Agaricomycotina</taxon>
        <taxon>Agaricomycetes</taxon>
        <taxon>Polyporales</taxon>
        <taxon>Phanerochaetaceae</taxon>
        <taxon>Phlebiopsis</taxon>
    </lineage>
</organism>
<evidence type="ECO:0000313" key="2">
    <source>
        <dbReference type="EMBL" id="KIP11114.1"/>
    </source>
</evidence>
<feature type="domain" description="F-box" evidence="1">
    <location>
        <begin position="3"/>
        <end position="54"/>
    </location>
</feature>
<keyword evidence="3" id="KW-1185">Reference proteome</keyword>
<name>A0A0C3P055_PHLG1</name>
<evidence type="ECO:0000313" key="3">
    <source>
        <dbReference type="Proteomes" id="UP000053257"/>
    </source>
</evidence>
<reference evidence="2 3" key="1">
    <citation type="journal article" date="2014" name="PLoS Genet.">
        <title>Analysis of the Phlebiopsis gigantea genome, transcriptome and secretome provides insight into its pioneer colonization strategies of wood.</title>
        <authorList>
            <person name="Hori C."/>
            <person name="Ishida T."/>
            <person name="Igarashi K."/>
            <person name="Samejima M."/>
            <person name="Suzuki H."/>
            <person name="Master E."/>
            <person name="Ferreira P."/>
            <person name="Ruiz-Duenas F.J."/>
            <person name="Held B."/>
            <person name="Canessa P."/>
            <person name="Larrondo L.F."/>
            <person name="Schmoll M."/>
            <person name="Druzhinina I.S."/>
            <person name="Kubicek C.P."/>
            <person name="Gaskell J.A."/>
            <person name="Kersten P."/>
            <person name="St John F."/>
            <person name="Glasner J."/>
            <person name="Sabat G."/>
            <person name="Splinter BonDurant S."/>
            <person name="Syed K."/>
            <person name="Yadav J."/>
            <person name="Mgbeahuruike A.C."/>
            <person name="Kovalchuk A."/>
            <person name="Asiegbu F.O."/>
            <person name="Lackner G."/>
            <person name="Hoffmeister D."/>
            <person name="Rencoret J."/>
            <person name="Gutierrez A."/>
            <person name="Sun H."/>
            <person name="Lindquist E."/>
            <person name="Barry K."/>
            <person name="Riley R."/>
            <person name="Grigoriev I.V."/>
            <person name="Henrissat B."/>
            <person name="Kues U."/>
            <person name="Berka R.M."/>
            <person name="Martinez A.T."/>
            <person name="Covert S.F."/>
            <person name="Blanchette R.A."/>
            <person name="Cullen D."/>
        </authorList>
    </citation>
    <scope>NUCLEOTIDE SEQUENCE [LARGE SCALE GENOMIC DNA]</scope>
    <source>
        <strain evidence="2 3">11061_1 CR5-6</strain>
    </source>
</reference>
<dbReference type="AlphaFoldDB" id="A0A0C3P055"/>
<gene>
    <name evidence="2" type="ORF">PHLGIDRAFT_156479</name>
</gene>
<dbReference type="InterPro" id="IPR001810">
    <property type="entry name" value="F-box_dom"/>
</dbReference>
<protein>
    <recommendedName>
        <fullName evidence="1">F-box domain-containing protein</fullName>
    </recommendedName>
</protein>
<dbReference type="SUPFAM" id="SSF52047">
    <property type="entry name" value="RNI-like"/>
    <property type="match status" value="1"/>
</dbReference>
<dbReference type="Pfam" id="PF12937">
    <property type="entry name" value="F-box-like"/>
    <property type="match status" value="1"/>
</dbReference>